<dbReference type="SUPFAM" id="SSF56935">
    <property type="entry name" value="Porins"/>
    <property type="match status" value="1"/>
</dbReference>
<evidence type="ECO:0000256" key="8">
    <source>
        <dbReference type="ARBA" id="ARBA00023136"/>
    </source>
</evidence>
<keyword evidence="9 17" id="KW-0675">Receptor</keyword>
<dbReference type="PANTHER" id="PTHR30069">
    <property type="entry name" value="TONB-DEPENDENT OUTER MEMBRANE RECEPTOR"/>
    <property type="match status" value="1"/>
</dbReference>
<evidence type="ECO:0000256" key="6">
    <source>
        <dbReference type="ARBA" id="ARBA00022729"/>
    </source>
</evidence>
<evidence type="ECO:0000256" key="14">
    <source>
        <dbReference type="SAM" id="SignalP"/>
    </source>
</evidence>
<dbReference type="EMBL" id="JBBYXI010000002">
    <property type="protein sequence ID" value="MEN3930803.1"/>
    <property type="molecule type" value="Genomic_DNA"/>
</dbReference>
<protein>
    <submittedName>
        <fullName evidence="17">TonB-dependent hemoglobin/transferrin/lactoferrin family receptor</fullName>
    </submittedName>
</protein>
<evidence type="ECO:0000256" key="11">
    <source>
        <dbReference type="PROSITE-ProRule" id="PRU01360"/>
    </source>
</evidence>
<dbReference type="RefSeq" id="WP_346336828.1">
    <property type="nucleotide sequence ID" value="NZ_JBBYXI010000002.1"/>
</dbReference>
<dbReference type="Pfam" id="PF00593">
    <property type="entry name" value="TonB_dep_Rec_b-barrel"/>
    <property type="match status" value="1"/>
</dbReference>
<keyword evidence="18" id="KW-1185">Reference proteome</keyword>
<evidence type="ECO:0000256" key="5">
    <source>
        <dbReference type="ARBA" id="ARBA00022692"/>
    </source>
</evidence>
<name>A0ABV0BJN5_9HYPH</name>
<comment type="subcellular location">
    <subcellularLocation>
        <location evidence="1 11">Cell outer membrane</location>
        <topology evidence="1 11">Multi-pass membrane protein</topology>
    </subcellularLocation>
</comment>
<dbReference type="Pfam" id="PF07715">
    <property type="entry name" value="Plug"/>
    <property type="match status" value="1"/>
</dbReference>
<dbReference type="InterPro" id="IPR039426">
    <property type="entry name" value="TonB-dep_rcpt-like"/>
</dbReference>
<evidence type="ECO:0000256" key="1">
    <source>
        <dbReference type="ARBA" id="ARBA00004571"/>
    </source>
</evidence>
<dbReference type="CDD" id="cd01347">
    <property type="entry name" value="ligand_gated_channel"/>
    <property type="match status" value="1"/>
</dbReference>
<dbReference type="InterPro" id="IPR011276">
    <property type="entry name" value="TonB_haem/Hb_rcpt"/>
</dbReference>
<dbReference type="Proteomes" id="UP001418637">
    <property type="component" value="Unassembled WGS sequence"/>
</dbReference>
<dbReference type="InterPro" id="IPR037066">
    <property type="entry name" value="Plug_dom_sf"/>
</dbReference>
<keyword evidence="8 11" id="KW-0472">Membrane</keyword>
<feature type="domain" description="TonB-dependent receptor plug" evidence="16">
    <location>
        <begin position="52"/>
        <end position="163"/>
    </location>
</feature>
<evidence type="ECO:0000256" key="12">
    <source>
        <dbReference type="RuleBase" id="RU003357"/>
    </source>
</evidence>
<keyword evidence="5 11" id="KW-0812">Transmembrane</keyword>
<evidence type="ECO:0000256" key="10">
    <source>
        <dbReference type="ARBA" id="ARBA00023237"/>
    </source>
</evidence>
<keyword evidence="6 14" id="KW-0732">Signal</keyword>
<dbReference type="NCBIfam" id="TIGR01785">
    <property type="entry name" value="TonB-hemin"/>
    <property type="match status" value="1"/>
</dbReference>
<evidence type="ECO:0000256" key="2">
    <source>
        <dbReference type="ARBA" id="ARBA00009810"/>
    </source>
</evidence>
<evidence type="ECO:0000313" key="18">
    <source>
        <dbReference type="Proteomes" id="UP001418637"/>
    </source>
</evidence>
<evidence type="ECO:0000313" key="17">
    <source>
        <dbReference type="EMBL" id="MEN3930803.1"/>
    </source>
</evidence>
<dbReference type="PROSITE" id="PS52016">
    <property type="entry name" value="TONB_DEPENDENT_REC_3"/>
    <property type="match status" value="1"/>
</dbReference>
<evidence type="ECO:0000256" key="13">
    <source>
        <dbReference type="SAM" id="MobiDB-lite"/>
    </source>
</evidence>
<feature type="chain" id="PRO_5047457463" evidence="14">
    <location>
        <begin position="28"/>
        <end position="738"/>
    </location>
</feature>
<evidence type="ECO:0000259" key="15">
    <source>
        <dbReference type="Pfam" id="PF00593"/>
    </source>
</evidence>
<organism evidence="17 18">
    <name type="scientific">Hohaiivirga grylli</name>
    <dbReference type="NCBI Taxonomy" id="3133970"/>
    <lineage>
        <taxon>Bacteria</taxon>
        <taxon>Pseudomonadati</taxon>
        <taxon>Pseudomonadota</taxon>
        <taxon>Alphaproteobacteria</taxon>
        <taxon>Hyphomicrobiales</taxon>
        <taxon>Methylobacteriaceae</taxon>
        <taxon>Hohaiivirga</taxon>
    </lineage>
</organism>
<dbReference type="Gene3D" id="2.170.130.10">
    <property type="entry name" value="TonB-dependent receptor, plug domain"/>
    <property type="match status" value="1"/>
</dbReference>
<dbReference type="PANTHER" id="PTHR30069:SF29">
    <property type="entry name" value="HEMOGLOBIN AND HEMOGLOBIN-HAPTOGLOBIN-BINDING PROTEIN 1-RELATED"/>
    <property type="match status" value="1"/>
</dbReference>
<evidence type="ECO:0000256" key="3">
    <source>
        <dbReference type="ARBA" id="ARBA00022448"/>
    </source>
</evidence>
<feature type="region of interest" description="Disordered" evidence="13">
    <location>
        <begin position="336"/>
        <end position="355"/>
    </location>
</feature>
<feature type="signal peptide" evidence="14">
    <location>
        <begin position="1"/>
        <end position="27"/>
    </location>
</feature>
<evidence type="ECO:0000259" key="16">
    <source>
        <dbReference type="Pfam" id="PF07715"/>
    </source>
</evidence>
<keyword evidence="3 11" id="KW-0813">Transport</keyword>
<gene>
    <name evidence="17" type="ORF">WJT86_06990</name>
</gene>
<dbReference type="InterPro" id="IPR000531">
    <property type="entry name" value="Beta-barrel_TonB"/>
</dbReference>
<reference evidence="17 18" key="1">
    <citation type="submission" date="2024-04" db="EMBL/GenBank/DDBJ databases">
        <title>A novel species isolated from cricket.</title>
        <authorList>
            <person name="Wang H.-C."/>
        </authorList>
    </citation>
    <scope>NUCLEOTIDE SEQUENCE [LARGE SCALE GENOMIC DNA]</scope>
    <source>
        <strain evidence="17 18">WL0021</strain>
    </source>
</reference>
<keyword evidence="4 11" id="KW-1134">Transmembrane beta strand</keyword>
<dbReference type="NCBIfam" id="TIGR01786">
    <property type="entry name" value="TonB-hemlactrns"/>
    <property type="match status" value="1"/>
</dbReference>
<sequence>MRMFKRGMIHASVSLSAIVAVSGSVWAQDAAQKPRSAMDEITVTADRTESTIYDTPSTVTIINDQKIDRDNINTMGELVRDEPGVSVGNQPGRSGASSYTIRGIGDNRVRIQIDDIKIADYPGSNKGSGTYTRNFIDFDALKQVEIIRGPSSALYGSDAIGGVVSYITKDPGDFLTKDKNWFASGKLGYDSSDLSKTQTITGAARMGDWETMVIYTHRRGHELRPNTDEQPNSQRYEVNNVLGKLVYNGGELGRFRLTGEYTYRTTGTNLITEQTTTGGTRGMPYTRVFDSYGDDTMSRPRISLDWTKTLDWAIADTVKINGYWTEVRRDDSTIQYRGSSTGRAPSVPTVVRDSDNGYHQDIRGADIQFTADRELWGWQHSITYGGSFDVTTSSRPRDRYELNVLTGRTTKTVAGETYPNKNWPDTRTTQGGIYIQDIIQYGKLRLIPALRYDYYHLEPHPDAAFANSNSRDFVVESQTHHAFSPKFGVTYDLLDWLRVYGQYSHGFRAPPYDNANFGFTNSVSRYEILPNGNLKPETSNGFEIGFKGKFDNGSSFQLNGFYNLYDNFIDTVTVGTSSSGLTQFQYQNLSKVRIWGIEAKGDWHLTEEWSVFGSLAYAHGEDEDTKKAIDSVDPFSFTAGVRYKNVAGWGGEVRARGAARKSRVSDDGYYRPGGYAVMDASFFYDYSEHLSFNAGVYNVFDRKYFSAQDVVGVSSSSSILELYRSPGRTIAVNATVRW</sequence>
<proteinExistence type="inferred from homology"/>
<dbReference type="InterPro" id="IPR036942">
    <property type="entry name" value="Beta-barrel_TonB_sf"/>
</dbReference>
<comment type="similarity">
    <text evidence="2 11 12">Belongs to the TonB-dependent receptor family.</text>
</comment>
<keyword evidence="10 11" id="KW-0998">Cell outer membrane</keyword>
<evidence type="ECO:0000256" key="7">
    <source>
        <dbReference type="ARBA" id="ARBA00023077"/>
    </source>
</evidence>
<dbReference type="Gene3D" id="2.40.170.20">
    <property type="entry name" value="TonB-dependent receptor, beta-barrel domain"/>
    <property type="match status" value="1"/>
</dbReference>
<accession>A0ABV0BJN5</accession>
<dbReference type="InterPro" id="IPR012910">
    <property type="entry name" value="Plug_dom"/>
</dbReference>
<evidence type="ECO:0000256" key="9">
    <source>
        <dbReference type="ARBA" id="ARBA00023170"/>
    </source>
</evidence>
<dbReference type="InterPro" id="IPR010949">
    <property type="entry name" value="TonB_Hb/transfer/lactofer_rcpt"/>
</dbReference>
<keyword evidence="7 12" id="KW-0798">TonB box</keyword>
<feature type="domain" description="TonB-dependent receptor-like beta-barrel" evidence="15">
    <location>
        <begin position="256"/>
        <end position="699"/>
    </location>
</feature>
<evidence type="ECO:0000256" key="4">
    <source>
        <dbReference type="ARBA" id="ARBA00022452"/>
    </source>
</evidence>
<comment type="caution">
    <text evidence="17">The sequence shown here is derived from an EMBL/GenBank/DDBJ whole genome shotgun (WGS) entry which is preliminary data.</text>
</comment>